<sequence>MAPLLLSHFRPKHRSVLTSLFTVTFLGAVVVVAFPCPAQPSDQFGRRVLADTADHGAAQSATSKEAYSPFSELSLKEKDARHPLGFLKLYLLAHPLHLSHTSTQATPGTYNTSSCSSRPMHVD</sequence>
<organism evidence="2 3">
    <name type="scientific">Vanrija albida</name>
    <dbReference type="NCBI Taxonomy" id="181172"/>
    <lineage>
        <taxon>Eukaryota</taxon>
        <taxon>Fungi</taxon>
        <taxon>Dikarya</taxon>
        <taxon>Basidiomycota</taxon>
        <taxon>Agaricomycotina</taxon>
        <taxon>Tremellomycetes</taxon>
        <taxon>Trichosporonales</taxon>
        <taxon>Trichosporonaceae</taxon>
        <taxon>Vanrija</taxon>
    </lineage>
</organism>
<name>A0ABR3QA88_9TREE</name>
<keyword evidence="3" id="KW-1185">Reference proteome</keyword>
<evidence type="ECO:0000256" key="1">
    <source>
        <dbReference type="SAM" id="MobiDB-lite"/>
    </source>
</evidence>
<feature type="region of interest" description="Disordered" evidence="1">
    <location>
        <begin position="102"/>
        <end position="123"/>
    </location>
</feature>
<dbReference type="Proteomes" id="UP001565368">
    <property type="component" value="Unassembled WGS sequence"/>
</dbReference>
<evidence type="ECO:0000313" key="2">
    <source>
        <dbReference type="EMBL" id="KAL1411437.1"/>
    </source>
</evidence>
<feature type="compositionally biased region" description="Polar residues" evidence="1">
    <location>
        <begin position="102"/>
        <end position="117"/>
    </location>
</feature>
<dbReference type="EMBL" id="JBBXJM010000002">
    <property type="protein sequence ID" value="KAL1411437.1"/>
    <property type="molecule type" value="Genomic_DNA"/>
</dbReference>
<gene>
    <name evidence="2" type="ORF">Q8F55_002393</name>
</gene>
<accession>A0ABR3QA88</accession>
<evidence type="ECO:0008006" key="4">
    <source>
        <dbReference type="Google" id="ProtNLM"/>
    </source>
</evidence>
<dbReference type="GeneID" id="95983436"/>
<proteinExistence type="predicted"/>
<protein>
    <recommendedName>
        <fullName evidence="4">Transmembrane protein</fullName>
    </recommendedName>
</protein>
<dbReference type="RefSeq" id="XP_069211381.1">
    <property type="nucleotide sequence ID" value="XM_069350995.1"/>
</dbReference>
<reference evidence="2 3" key="1">
    <citation type="submission" date="2023-08" db="EMBL/GenBank/DDBJ databases">
        <title>Annotated Genome Sequence of Vanrija albida AlHP1.</title>
        <authorList>
            <person name="Herzog R."/>
        </authorList>
    </citation>
    <scope>NUCLEOTIDE SEQUENCE [LARGE SCALE GENOMIC DNA]</scope>
    <source>
        <strain evidence="2 3">AlHP1</strain>
    </source>
</reference>
<comment type="caution">
    <text evidence="2">The sequence shown here is derived from an EMBL/GenBank/DDBJ whole genome shotgun (WGS) entry which is preliminary data.</text>
</comment>
<evidence type="ECO:0000313" key="3">
    <source>
        <dbReference type="Proteomes" id="UP001565368"/>
    </source>
</evidence>